<dbReference type="AlphaFoldDB" id="X0W186"/>
<protein>
    <submittedName>
        <fullName evidence="1">Uncharacterized protein</fullName>
    </submittedName>
</protein>
<comment type="caution">
    <text evidence="1">The sequence shown here is derived from an EMBL/GenBank/DDBJ whole genome shotgun (WGS) entry which is preliminary data.</text>
</comment>
<evidence type="ECO:0000313" key="1">
    <source>
        <dbReference type="EMBL" id="GAG17107.1"/>
    </source>
</evidence>
<organism evidence="1">
    <name type="scientific">marine sediment metagenome</name>
    <dbReference type="NCBI Taxonomy" id="412755"/>
    <lineage>
        <taxon>unclassified sequences</taxon>
        <taxon>metagenomes</taxon>
        <taxon>ecological metagenomes</taxon>
    </lineage>
</organism>
<sequence>MEVDTKRHLNIDRYVKQGWDLERINEYVADKMGVEPEQLKISVAKIARYLKVSSGAVPQMLVSGEKISKAQDISILTLSSAVYLL</sequence>
<reference evidence="1" key="1">
    <citation type="journal article" date="2014" name="Front. Microbiol.">
        <title>High frequency of phylogenetically diverse reductive dehalogenase-homologous genes in deep subseafloor sedimentary metagenomes.</title>
        <authorList>
            <person name="Kawai M."/>
            <person name="Futagami T."/>
            <person name="Toyoda A."/>
            <person name="Takaki Y."/>
            <person name="Nishi S."/>
            <person name="Hori S."/>
            <person name="Arai W."/>
            <person name="Tsubouchi T."/>
            <person name="Morono Y."/>
            <person name="Uchiyama I."/>
            <person name="Ito T."/>
            <person name="Fujiyama A."/>
            <person name="Inagaki F."/>
            <person name="Takami H."/>
        </authorList>
    </citation>
    <scope>NUCLEOTIDE SEQUENCE</scope>
    <source>
        <strain evidence="1">Expedition CK06-06</strain>
    </source>
</reference>
<proteinExistence type="predicted"/>
<gene>
    <name evidence="1" type="ORF">S01H1_52565</name>
</gene>
<accession>X0W186</accession>
<name>X0W186_9ZZZZ</name>
<dbReference type="EMBL" id="BARS01033981">
    <property type="protein sequence ID" value="GAG17107.1"/>
    <property type="molecule type" value="Genomic_DNA"/>
</dbReference>